<evidence type="ECO:0000256" key="4">
    <source>
        <dbReference type="SAM" id="Phobius"/>
    </source>
</evidence>
<keyword evidence="4" id="KW-0812">Transmembrane</keyword>
<dbReference type="GO" id="GO:0006654">
    <property type="term" value="P:phosphatidic acid biosynthetic process"/>
    <property type="evidence" value="ECO:0007669"/>
    <property type="project" value="TreeGrafter"/>
</dbReference>
<dbReference type="SMART" id="SM00563">
    <property type="entry name" value="PlsC"/>
    <property type="match status" value="1"/>
</dbReference>
<accession>A0A7M1XLX9</accession>
<dbReference type="GO" id="GO:0003841">
    <property type="term" value="F:1-acylglycerol-3-phosphate O-acyltransferase activity"/>
    <property type="evidence" value="ECO:0007669"/>
    <property type="project" value="TreeGrafter"/>
</dbReference>
<dbReference type="Proteomes" id="UP000593591">
    <property type="component" value="Chromosome"/>
</dbReference>
<feature type="transmembrane region" description="Helical" evidence="4">
    <location>
        <begin position="61"/>
        <end position="81"/>
    </location>
</feature>
<evidence type="ECO:0000256" key="2">
    <source>
        <dbReference type="ARBA" id="ARBA00022679"/>
    </source>
</evidence>
<keyword evidence="4" id="KW-1133">Transmembrane helix</keyword>
<dbReference type="SUPFAM" id="SSF69593">
    <property type="entry name" value="Glycerol-3-phosphate (1)-acyltransferase"/>
    <property type="match status" value="1"/>
</dbReference>
<dbReference type="PANTHER" id="PTHR10434">
    <property type="entry name" value="1-ACYL-SN-GLYCEROL-3-PHOSPHATE ACYLTRANSFERASE"/>
    <property type="match status" value="1"/>
</dbReference>
<comment type="pathway">
    <text evidence="1">Lipid metabolism.</text>
</comment>
<reference evidence="6 7" key="1">
    <citation type="submission" date="2018-08" db="EMBL/GenBank/DDBJ databases">
        <title>The first complete genome of Treponema rectale (CHPAT), a commensal spirochete of the bovine rectum.</title>
        <authorList>
            <person name="Staton G.J."/>
            <person name="Clegg S.R."/>
            <person name="Carter S.D."/>
            <person name="Radford A.D."/>
            <person name="Darby A."/>
            <person name="Hall N."/>
            <person name="Birtles R.J."/>
            <person name="Evans N.J."/>
        </authorList>
    </citation>
    <scope>NUCLEOTIDE SEQUENCE [LARGE SCALE GENOMIC DNA]</scope>
    <source>
        <strain evidence="6 7">CHPA</strain>
    </source>
</reference>
<keyword evidence="4" id="KW-0472">Membrane</keyword>
<dbReference type="KEGG" id="trc:DYE49_08610"/>
<organism evidence="6 7">
    <name type="scientific">Treponema rectale</name>
    <dbReference type="NCBI Taxonomy" id="744512"/>
    <lineage>
        <taxon>Bacteria</taxon>
        <taxon>Pseudomonadati</taxon>
        <taxon>Spirochaetota</taxon>
        <taxon>Spirochaetia</taxon>
        <taxon>Spirochaetales</taxon>
        <taxon>Treponemataceae</taxon>
        <taxon>Treponema</taxon>
    </lineage>
</organism>
<dbReference type="InterPro" id="IPR002123">
    <property type="entry name" value="Plipid/glycerol_acylTrfase"/>
</dbReference>
<dbReference type="PANTHER" id="PTHR10434:SF11">
    <property type="entry name" value="1-ACYL-SN-GLYCEROL-3-PHOSPHATE ACYLTRANSFERASE"/>
    <property type="match status" value="1"/>
</dbReference>
<gene>
    <name evidence="6" type="ORF">DYE49_08610</name>
</gene>
<evidence type="ECO:0000313" key="6">
    <source>
        <dbReference type="EMBL" id="QOS40517.1"/>
    </source>
</evidence>
<evidence type="ECO:0000313" key="7">
    <source>
        <dbReference type="Proteomes" id="UP000593591"/>
    </source>
</evidence>
<evidence type="ECO:0000256" key="1">
    <source>
        <dbReference type="ARBA" id="ARBA00005189"/>
    </source>
</evidence>
<protein>
    <submittedName>
        <fullName evidence="6">1-acyl-sn-glycerol-3-phosphate acyltransferase</fullName>
    </submittedName>
</protein>
<dbReference type="AlphaFoldDB" id="A0A7M1XLX9"/>
<proteinExistence type="predicted"/>
<feature type="domain" description="Phospholipid/glycerol acyltransferase" evidence="5">
    <location>
        <begin position="100"/>
        <end position="214"/>
    </location>
</feature>
<sequence length="281" mass="32626">MLTMTLREHIVAPGTYIPELKIAYPARPDESMRNPEKVNDIDIENDFDFLQKSFSRRIWKAVIYAGIFFLVFPLSKILYGIKISGRENIRKNKRLLKNGAMTVCNHVHRWDFPFVLQAVRWRRMWFPAKASNIQTKDANLILGAGGIPIPQTMAAVRKFNEAFNYIHAKKRWIHVFPESCRWAFYEPIRPFRAGAFKMALRYSLPVIPVAISYRPVTGWRKFLGIKHPLINVRVGSVIFPQDIKGESKKERCALLRDEAHRQVVSLAGIEQNKWPSAYDDE</sequence>
<keyword evidence="2 6" id="KW-0808">Transferase</keyword>
<keyword evidence="3 6" id="KW-0012">Acyltransferase</keyword>
<evidence type="ECO:0000259" key="5">
    <source>
        <dbReference type="SMART" id="SM00563"/>
    </source>
</evidence>
<dbReference type="CDD" id="cd07989">
    <property type="entry name" value="LPLAT_AGPAT-like"/>
    <property type="match status" value="1"/>
</dbReference>
<dbReference type="EMBL" id="CP031517">
    <property type="protein sequence ID" value="QOS40517.1"/>
    <property type="molecule type" value="Genomic_DNA"/>
</dbReference>
<dbReference type="Pfam" id="PF01553">
    <property type="entry name" value="Acyltransferase"/>
    <property type="match status" value="1"/>
</dbReference>
<evidence type="ECO:0000256" key="3">
    <source>
        <dbReference type="ARBA" id="ARBA00023315"/>
    </source>
</evidence>
<name>A0A7M1XLX9_9SPIR</name>